<evidence type="ECO:0000313" key="11">
    <source>
        <dbReference type="Proteomes" id="UP001499993"/>
    </source>
</evidence>
<accession>A0ABP9H1R5</accession>
<dbReference type="InterPro" id="IPR036819">
    <property type="entry name" value="Subtilisin_inhibitor-like_sf"/>
</dbReference>
<keyword evidence="3" id="KW-0964">Secreted</keyword>
<organism evidence="10 11">
    <name type="scientific">Streptomonospora halophila</name>
    <dbReference type="NCBI Taxonomy" id="427369"/>
    <lineage>
        <taxon>Bacteria</taxon>
        <taxon>Bacillati</taxon>
        <taxon>Actinomycetota</taxon>
        <taxon>Actinomycetes</taxon>
        <taxon>Streptosporangiales</taxon>
        <taxon>Nocardiopsidaceae</taxon>
        <taxon>Streptomonospora</taxon>
    </lineage>
</organism>
<evidence type="ECO:0000256" key="6">
    <source>
        <dbReference type="ARBA" id="ARBA00023157"/>
    </source>
</evidence>
<dbReference type="InterPro" id="IPR023549">
    <property type="entry name" value="Subtilisin_inhibitor"/>
</dbReference>
<name>A0ABP9H1R5_9ACTN</name>
<dbReference type="RefSeq" id="WP_344147120.1">
    <property type="nucleotide sequence ID" value="NZ_BAABIK010000048.1"/>
</dbReference>
<evidence type="ECO:0000256" key="7">
    <source>
        <dbReference type="SAM" id="MobiDB-lite"/>
    </source>
</evidence>
<feature type="signal peptide" evidence="8">
    <location>
        <begin position="1"/>
        <end position="26"/>
    </location>
</feature>
<evidence type="ECO:0000259" key="9">
    <source>
        <dbReference type="Pfam" id="PF00720"/>
    </source>
</evidence>
<feature type="chain" id="PRO_5045275072" description="Subtilisin inhibitor domain-containing protein" evidence="8">
    <location>
        <begin position="27"/>
        <end position="172"/>
    </location>
</feature>
<evidence type="ECO:0000256" key="4">
    <source>
        <dbReference type="ARBA" id="ARBA00022690"/>
    </source>
</evidence>
<comment type="subcellular location">
    <subcellularLocation>
        <location evidence="1">Secreted</location>
    </subcellularLocation>
</comment>
<reference evidence="11" key="1">
    <citation type="journal article" date="2019" name="Int. J. Syst. Evol. Microbiol.">
        <title>The Global Catalogue of Microorganisms (GCM) 10K type strain sequencing project: providing services to taxonomists for standard genome sequencing and annotation.</title>
        <authorList>
            <consortium name="The Broad Institute Genomics Platform"/>
            <consortium name="The Broad Institute Genome Sequencing Center for Infectious Disease"/>
            <person name="Wu L."/>
            <person name="Ma J."/>
        </authorList>
    </citation>
    <scope>NUCLEOTIDE SEQUENCE [LARGE SCALE GENOMIC DNA]</scope>
    <source>
        <strain evidence="11">JCM 18123</strain>
    </source>
</reference>
<evidence type="ECO:0000256" key="3">
    <source>
        <dbReference type="ARBA" id="ARBA00022525"/>
    </source>
</evidence>
<dbReference type="EMBL" id="BAABIK010000048">
    <property type="protein sequence ID" value="GAA4957695.1"/>
    <property type="molecule type" value="Genomic_DNA"/>
</dbReference>
<keyword evidence="6" id="KW-1015">Disulfide bond</keyword>
<protein>
    <recommendedName>
        <fullName evidence="9">Subtilisin inhibitor domain-containing protein</fullName>
    </recommendedName>
</protein>
<gene>
    <name evidence="10" type="ORF">GCM10023224_49550</name>
</gene>
<keyword evidence="11" id="KW-1185">Reference proteome</keyword>
<comment type="similarity">
    <text evidence="2">Belongs to the protease inhibitor I16 (SSI) family.</text>
</comment>
<feature type="domain" description="Subtilisin inhibitor" evidence="9">
    <location>
        <begin position="85"/>
        <end position="141"/>
    </location>
</feature>
<dbReference type="SUPFAM" id="SSF55399">
    <property type="entry name" value="Subtilisin inhibitor"/>
    <property type="match status" value="1"/>
</dbReference>
<dbReference type="Proteomes" id="UP001499993">
    <property type="component" value="Unassembled WGS sequence"/>
</dbReference>
<dbReference type="PROSITE" id="PS00999">
    <property type="entry name" value="SSI"/>
    <property type="match status" value="1"/>
</dbReference>
<evidence type="ECO:0000313" key="10">
    <source>
        <dbReference type="EMBL" id="GAA4957695.1"/>
    </source>
</evidence>
<proteinExistence type="inferred from homology"/>
<feature type="region of interest" description="Disordered" evidence="7">
    <location>
        <begin position="28"/>
        <end position="103"/>
    </location>
</feature>
<keyword evidence="4" id="KW-0646">Protease inhibitor</keyword>
<sequence>MRPPVTAAAPASAALLALVFAAGCGASEVRTPPEATPSGAATSPSGDQGPQPETELTIDISSDASAEPSGAADPSPVPSPSPAEPREWRLTCGPAGGDHPAPEEACADLAEAGGAEAFEEVPENTPCTFVYGGPQVARITGHVGDTRIDTEVTRTDGCEMERYDDLGAVLAP</sequence>
<dbReference type="Pfam" id="PF00720">
    <property type="entry name" value="SSI"/>
    <property type="match status" value="1"/>
</dbReference>
<keyword evidence="5" id="KW-0722">Serine protease inhibitor</keyword>
<comment type="caution">
    <text evidence="10">The sequence shown here is derived from an EMBL/GenBank/DDBJ whole genome shotgun (WGS) entry which is preliminary data.</text>
</comment>
<dbReference type="Gene3D" id="3.30.350.10">
    <property type="entry name" value="Subtilisin inhibitor-like"/>
    <property type="match status" value="1"/>
</dbReference>
<evidence type="ECO:0000256" key="2">
    <source>
        <dbReference type="ARBA" id="ARBA00010472"/>
    </source>
</evidence>
<dbReference type="InterPro" id="IPR020054">
    <property type="entry name" value="Prot_inh_SSI_I16_CS"/>
</dbReference>
<keyword evidence="8" id="KW-0732">Signal</keyword>
<feature type="compositionally biased region" description="Polar residues" evidence="7">
    <location>
        <begin position="39"/>
        <end position="48"/>
    </location>
</feature>
<evidence type="ECO:0000256" key="5">
    <source>
        <dbReference type="ARBA" id="ARBA00022900"/>
    </source>
</evidence>
<evidence type="ECO:0000256" key="8">
    <source>
        <dbReference type="SAM" id="SignalP"/>
    </source>
</evidence>
<evidence type="ECO:0000256" key="1">
    <source>
        <dbReference type="ARBA" id="ARBA00004613"/>
    </source>
</evidence>
<dbReference type="PROSITE" id="PS51257">
    <property type="entry name" value="PROKAR_LIPOPROTEIN"/>
    <property type="match status" value="1"/>
</dbReference>